<dbReference type="Pfam" id="PF02373">
    <property type="entry name" value="JmjC"/>
    <property type="match status" value="1"/>
</dbReference>
<feature type="region of interest" description="Disordered" evidence="5">
    <location>
        <begin position="376"/>
        <end position="408"/>
    </location>
</feature>
<evidence type="ECO:0000256" key="2">
    <source>
        <dbReference type="ARBA" id="ARBA00006801"/>
    </source>
</evidence>
<dbReference type="PANTHER" id="PTHR12549:SF11">
    <property type="entry name" value="LYSINE-SPECIFIC DEMETHYLASE JMJ25"/>
    <property type="match status" value="1"/>
</dbReference>
<reference evidence="7" key="2">
    <citation type="submission" date="2023-06" db="EMBL/GenBank/DDBJ databases">
        <authorList>
            <person name="Swenson N.G."/>
            <person name="Wegrzyn J.L."/>
            <person name="Mcevoy S.L."/>
        </authorList>
    </citation>
    <scope>NUCLEOTIDE SEQUENCE</scope>
    <source>
        <strain evidence="7">NS2018</strain>
        <tissue evidence="7">Leaf</tissue>
    </source>
</reference>
<dbReference type="CDD" id="cd02208">
    <property type="entry name" value="cupin_RmlC-like"/>
    <property type="match status" value="1"/>
</dbReference>
<comment type="caution">
    <text evidence="7">The sequence shown here is derived from an EMBL/GenBank/DDBJ whole genome shotgun (WGS) entry which is preliminary data.</text>
</comment>
<comment type="similarity">
    <text evidence="2">Belongs to the JARID1 histone demethylase family.</text>
</comment>
<evidence type="ECO:0000313" key="7">
    <source>
        <dbReference type="EMBL" id="KAK0590977.1"/>
    </source>
</evidence>
<evidence type="ECO:0000256" key="4">
    <source>
        <dbReference type="ARBA" id="ARBA00023242"/>
    </source>
</evidence>
<dbReference type="GO" id="GO:0000118">
    <property type="term" value="C:histone deacetylase complex"/>
    <property type="evidence" value="ECO:0007669"/>
    <property type="project" value="TreeGrafter"/>
</dbReference>
<dbReference type="InterPro" id="IPR003347">
    <property type="entry name" value="JmjC_dom"/>
</dbReference>
<proteinExistence type="inferred from homology"/>
<organism evidence="7 8">
    <name type="scientific">Acer saccharum</name>
    <name type="common">Sugar maple</name>
    <dbReference type="NCBI Taxonomy" id="4024"/>
    <lineage>
        <taxon>Eukaryota</taxon>
        <taxon>Viridiplantae</taxon>
        <taxon>Streptophyta</taxon>
        <taxon>Embryophyta</taxon>
        <taxon>Tracheophyta</taxon>
        <taxon>Spermatophyta</taxon>
        <taxon>Magnoliopsida</taxon>
        <taxon>eudicotyledons</taxon>
        <taxon>Gunneridae</taxon>
        <taxon>Pentapetalae</taxon>
        <taxon>rosids</taxon>
        <taxon>malvids</taxon>
        <taxon>Sapindales</taxon>
        <taxon>Sapindaceae</taxon>
        <taxon>Hippocastanoideae</taxon>
        <taxon>Acereae</taxon>
        <taxon>Acer</taxon>
    </lineage>
</organism>
<dbReference type="PANTHER" id="PTHR12549">
    <property type="entry name" value="JMJC DOMAIN-CONTAINING HISTONE DEMETHYLATION PROTEIN"/>
    <property type="match status" value="1"/>
</dbReference>
<dbReference type="Gene3D" id="2.60.120.650">
    <property type="entry name" value="Cupin"/>
    <property type="match status" value="1"/>
</dbReference>
<dbReference type="InterPro" id="IPR045109">
    <property type="entry name" value="LSDs-like"/>
</dbReference>
<evidence type="ECO:0000256" key="5">
    <source>
        <dbReference type="SAM" id="MobiDB-lite"/>
    </source>
</evidence>
<dbReference type="AlphaFoldDB" id="A0AA39SAZ4"/>
<dbReference type="SUPFAM" id="SSF51197">
    <property type="entry name" value="Clavaminate synthase-like"/>
    <property type="match status" value="1"/>
</dbReference>
<keyword evidence="4" id="KW-0539">Nucleus</keyword>
<dbReference type="GO" id="GO:0003712">
    <property type="term" value="F:transcription coregulator activity"/>
    <property type="evidence" value="ECO:0007669"/>
    <property type="project" value="TreeGrafter"/>
</dbReference>
<feature type="compositionally biased region" description="Basic and acidic residues" evidence="5">
    <location>
        <begin position="376"/>
        <end position="385"/>
    </location>
</feature>
<evidence type="ECO:0000256" key="1">
    <source>
        <dbReference type="ARBA" id="ARBA00004123"/>
    </source>
</evidence>
<protein>
    <recommendedName>
        <fullName evidence="6">JmjC domain-containing protein</fullName>
    </recommendedName>
</protein>
<feature type="domain" description="JmjC" evidence="6">
    <location>
        <begin position="630"/>
        <end position="869"/>
    </location>
</feature>
<evidence type="ECO:0000313" key="8">
    <source>
        <dbReference type="Proteomes" id="UP001168877"/>
    </source>
</evidence>
<keyword evidence="3" id="KW-0479">Metal-binding</keyword>
<dbReference type="GO" id="GO:0046872">
    <property type="term" value="F:metal ion binding"/>
    <property type="evidence" value="ECO:0007669"/>
    <property type="project" value="UniProtKB-KW"/>
</dbReference>
<feature type="region of interest" description="Disordered" evidence="5">
    <location>
        <begin position="89"/>
        <end position="127"/>
    </location>
</feature>
<dbReference type="PROSITE" id="PS51184">
    <property type="entry name" value="JMJC"/>
    <property type="match status" value="1"/>
</dbReference>
<dbReference type="GO" id="GO:0006357">
    <property type="term" value="P:regulation of transcription by RNA polymerase II"/>
    <property type="evidence" value="ECO:0007669"/>
    <property type="project" value="TreeGrafter"/>
</dbReference>
<gene>
    <name evidence="7" type="ORF">LWI29_033927</name>
</gene>
<dbReference type="GO" id="GO:0000785">
    <property type="term" value="C:chromatin"/>
    <property type="evidence" value="ECO:0007669"/>
    <property type="project" value="TreeGrafter"/>
</dbReference>
<evidence type="ECO:0000259" key="6">
    <source>
        <dbReference type="PROSITE" id="PS51184"/>
    </source>
</evidence>
<dbReference type="Proteomes" id="UP001168877">
    <property type="component" value="Unassembled WGS sequence"/>
</dbReference>
<dbReference type="SMART" id="SM00558">
    <property type="entry name" value="JmjC"/>
    <property type="match status" value="1"/>
</dbReference>
<dbReference type="GO" id="GO:0032454">
    <property type="term" value="F:histone H3K9 demethylase activity"/>
    <property type="evidence" value="ECO:0007669"/>
    <property type="project" value="InterPro"/>
</dbReference>
<evidence type="ECO:0000256" key="3">
    <source>
        <dbReference type="ARBA" id="ARBA00022723"/>
    </source>
</evidence>
<feature type="compositionally biased region" description="Polar residues" evidence="5">
    <location>
        <begin position="101"/>
        <end position="113"/>
    </location>
</feature>
<feature type="region of interest" description="Disordered" evidence="5">
    <location>
        <begin position="1"/>
        <end position="56"/>
    </location>
</feature>
<name>A0AA39SAZ4_ACESA</name>
<dbReference type="EMBL" id="JAUESC010000381">
    <property type="protein sequence ID" value="KAK0590977.1"/>
    <property type="molecule type" value="Genomic_DNA"/>
</dbReference>
<feature type="compositionally biased region" description="Basic and acidic residues" evidence="5">
    <location>
        <begin position="27"/>
        <end position="40"/>
    </location>
</feature>
<feature type="compositionally biased region" description="Basic residues" evidence="5">
    <location>
        <begin position="8"/>
        <end position="21"/>
    </location>
</feature>
<reference evidence="7" key="1">
    <citation type="journal article" date="2022" name="Plant J.">
        <title>Strategies of tolerance reflected in two North American maple genomes.</title>
        <authorList>
            <person name="McEvoy S.L."/>
            <person name="Sezen U.U."/>
            <person name="Trouern-Trend A."/>
            <person name="McMahon S.M."/>
            <person name="Schaberg P.G."/>
            <person name="Yang J."/>
            <person name="Wegrzyn J.L."/>
            <person name="Swenson N.G."/>
        </authorList>
    </citation>
    <scope>NUCLEOTIDE SEQUENCE</scope>
    <source>
        <strain evidence="7">NS2018</strain>
    </source>
</reference>
<comment type="subcellular location">
    <subcellularLocation>
        <location evidence="1">Nucleus</location>
    </subcellularLocation>
</comment>
<accession>A0AA39SAZ4</accession>
<dbReference type="GO" id="GO:0031490">
    <property type="term" value="F:chromatin DNA binding"/>
    <property type="evidence" value="ECO:0007669"/>
    <property type="project" value="TreeGrafter"/>
</dbReference>
<keyword evidence="8" id="KW-1185">Reference proteome</keyword>
<sequence length="869" mass="100015">MVVIMGGTKKRRPGRPPKTKKQVTQIREYEPKKPKVRENGDGVLPKNEIVEKEKPSLVLDDAVKEKKRLRDGRKKLIDNVDQIYQEMEGLLDDNTNKNKELPQNSSSDNETTEPQPPRRSTKDNNNIKKKRTSIMCHQCQRSDKGRVVKCRKCEDNKRFCIPCITTWYEYLYYFMQFTFIFLQANLSSWYPKMTEEEIAEACPFCQANCNCKSCLRMDGPLKKLKESISMLNDKLFKPDTIEKLMKLKKSDSMFGEVENFSHSKHLLQTLLPHMKRFFQQQLNELTTEAGIRGISVSEIKLQNASCSSDERIYCDNCKTSIVDFHRSCPQCNYDLCLNCCMEVRDGHLQGRDDKDVIIEYVSRGLAYLHGIDDERHSKSGKRDNRGQLLDSTAETNKSVKRPTSGWRANDDGSICCPPKELGGCGNGLLELLCMFTDNHRVANLVEKAEKIAKALNVEDLTGSHEERRLRCNSEDQVNIDNGQLRKAASREDSIDNYLYNPIAEEIQHGDLEHFQRHWASGEPIIVSNVLEKACGLSWEPKVMWRAFRQIRNLNHGPYLDVTAIDCLDCCERPINICEFFNGYMYGRYDKESWPQILKLDWPPSNLFEEHLARHNAEFLCFLPFKEYTHPQRGLLNLATKLPKKSLKPDLWPKTYIAYGVAQELGRGDSVTKLHCDVSDAVNVLTHTAGVQLESDKLARIKELKQYHRKQDEEELFGQSGILENKLEAADGLESGELSDIPENKLEAADSGALWDIFRRQDVPKLQDYLKKHYKEFRHIHCLTIQQVVHPIHDQIFYLSSEHKAKLKQEYGIEPWTFIQKLGDAVFIPAGCPYQVRNLKVEPWAEFALGLLSRGTLAKLPSSCWFMSSL</sequence>